<evidence type="ECO:0000313" key="6">
    <source>
        <dbReference type="Proteomes" id="UP001629113"/>
    </source>
</evidence>
<dbReference type="InterPro" id="IPR036910">
    <property type="entry name" value="HMG_box_dom_sf"/>
</dbReference>
<dbReference type="PANTHER" id="PTHR48112:SF5">
    <property type="entry name" value="BOX PROTEIN, PUTATIVE (AFU_ORTHOLOGUE AFUA_1G04550)-RELATED"/>
    <property type="match status" value="1"/>
</dbReference>
<dbReference type="PANTHER" id="PTHR48112">
    <property type="entry name" value="HIGH MOBILITY GROUP PROTEIN DSP1"/>
    <property type="match status" value="1"/>
</dbReference>
<dbReference type="InterPro" id="IPR050342">
    <property type="entry name" value="HMGB"/>
</dbReference>
<protein>
    <submittedName>
        <fullName evidence="5">HMG box protein</fullName>
    </submittedName>
</protein>
<organism evidence="5 6">
    <name type="scientific">Phlyctema vagabunda</name>
    <dbReference type="NCBI Taxonomy" id="108571"/>
    <lineage>
        <taxon>Eukaryota</taxon>
        <taxon>Fungi</taxon>
        <taxon>Dikarya</taxon>
        <taxon>Ascomycota</taxon>
        <taxon>Pezizomycotina</taxon>
        <taxon>Leotiomycetes</taxon>
        <taxon>Helotiales</taxon>
        <taxon>Dermateaceae</taxon>
        <taxon>Phlyctema</taxon>
    </lineage>
</organism>
<evidence type="ECO:0000313" key="5">
    <source>
        <dbReference type="EMBL" id="KAL3425063.1"/>
    </source>
</evidence>
<feature type="domain" description="HMG box" evidence="4">
    <location>
        <begin position="122"/>
        <end position="191"/>
    </location>
</feature>
<evidence type="ECO:0000259" key="4">
    <source>
        <dbReference type="PROSITE" id="PS50118"/>
    </source>
</evidence>
<dbReference type="SUPFAM" id="SSF47095">
    <property type="entry name" value="HMG-box"/>
    <property type="match status" value="1"/>
</dbReference>
<gene>
    <name evidence="5" type="ORF">PVAG01_04344</name>
</gene>
<comment type="caution">
    <text evidence="5">The sequence shown here is derived from an EMBL/GenBank/DDBJ whole genome shotgun (WGS) entry which is preliminary data.</text>
</comment>
<dbReference type="Gene3D" id="1.10.30.10">
    <property type="entry name" value="High mobility group box domain"/>
    <property type="match status" value="1"/>
</dbReference>
<feature type="region of interest" description="Disordered" evidence="3">
    <location>
        <begin position="98"/>
        <end position="120"/>
    </location>
</feature>
<dbReference type="SMART" id="SM00398">
    <property type="entry name" value="HMG"/>
    <property type="match status" value="1"/>
</dbReference>
<accession>A0ABR4PPD1</accession>
<feature type="compositionally biased region" description="Basic residues" evidence="3">
    <location>
        <begin position="254"/>
        <end position="263"/>
    </location>
</feature>
<reference evidence="5 6" key="1">
    <citation type="submission" date="2024-06" db="EMBL/GenBank/DDBJ databases">
        <title>Complete genome of Phlyctema vagabunda strain 19-DSS-EL-015.</title>
        <authorList>
            <person name="Fiorenzani C."/>
        </authorList>
    </citation>
    <scope>NUCLEOTIDE SEQUENCE [LARGE SCALE GENOMIC DNA]</scope>
    <source>
        <strain evidence="5 6">19-DSS-EL-015</strain>
    </source>
</reference>
<feature type="region of interest" description="Disordered" evidence="3">
    <location>
        <begin position="1"/>
        <end position="20"/>
    </location>
</feature>
<dbReference type="InterPro" id="IPR009071">
    <property type="entry name" value="HMG_box_dom"/>
</dbReference>
<keyword evidence="6" id="KW-1185">Reference proteome</keyword>
<evidence type="ECO:0000256" key="3">
    <source>
        <dbReference type="SAM" id="MobiDB-lite"/>
    </source>
</evidence>
<keyword evidence="1 2" id="KW-0238">DNA-binding</keyword>
<dbReference type="PROSITE" id="PS50118">
    <property type="entry name" value="HMG_BOX_2"/>
    <property type="match status" value="1"/>
</dbReference>
<dbReference type="Pfam" id="PF00505">
    <property type="entry name" value="HMG_box"/>
    <property type="match status" value="1"/>
</dbReference>
<evidence type="ECO:0000256" key="2">
    <source>
        <dbReference type="PROSITE-ProRule" id="PRU00267"/>
    </source>
</evidence>
<feature type="compositionally biased region" description="Basic residues" evidence="3">
    <location>
        <begin position="329"/>
        <end position="340"/>
    </location>
</feature>
<feature type="region of interest" description="Disordered" evidence="3">
    <location>
        <begin position="237"/>
        <end position="340"/>
    </location>
</feature>
<dbReference type="EMBL" id="JBFCZG010000003">
    <property type="protein sequence ID" value="KAL3425063.1"/>
    <property type="molecule type" value="Genomic_DNA"/>
</dbReference>
<evidence type="ECO:0000256" key="1">
    <source>
        <dbReference type="ARBA" id="ARBA00023125"/>
    </source>
</evidence>
<feature type="compositionally biased region" description="Low complexity" evidence="3">
    <location>
        <begin position="1"/>
        <end position="10"/>
    </location>
</feature>
<dbReference type="Proteomes" id="UP001629113">
    <property type="component" value="Unassembled WGS sequence"/>
</dbReference>
<proteinExistence type="predicted"/>
<feature type="compositionally biased region" description="Basic and acidic residues" evidence="3">
    <location>
        <begin position="311"/>
        <end position="328"/>
    </location>
</feature>
<keyword evidence="2" id="KW-0539">Nucleus</keyword>
<feature type="DNA-binding region" description="HMG box" evidence="2">
    <location>
        <begin position="122"/>
        <end position="191"/>
    </location>
</feature>
<sequence length="340" mass="36327">MATTTTNTTTKKGKKVDAAPAQGATLSVDLDSFVRTRDSLVTGLATLQDAIQTLSAAYIKHTNAVLGQHGAGLDNIESAMSKLGENLLLGGIAGLNRASPARTDVPEEKKERKKRQHDINAPKRPLTPFFLYMQTARPIIAGDLGADVPKGAVSNEGTRRWKEMAEADKQLWSNAYKENLRLYNARIHSYKAGNVQAKDMSDEVALAYAEQHNIDAGPADASAQLLAEVPVAIADEDAEGEEDPEPLPVPPKTPKGKSRKAKGAAKEPEPASVAKPAPESVIQPPPSAAKAPTPDRKRKRTSTAKGLPVESIEKEDSIVETPKTEPKAKKSRAKKGKADA</sequence>
<name>A0ABR4PPD1_9HELO</name>